<evidence type="ECO:0000313" key="3">
    <source>
        <dbReference type="Proteomes" id="UP000256708"/>
    </source>
</evidence>
<gene>
    <name evidence="2" type="ORF">DXT99_19640</name>
</gene>
<accession>A0A3D8L7R4</accession>
<reference evidence="3" key="1">
    <citation type="submission" date="2018-08" db="EMBL/GenBank/DDBJ databases">
        <authorList>
            <person name="Liu Z.-W."/>
            <person name="Du Z.-J."/>
        </authorList>
    </citation>
    <scope>NUCLEOTIDE SEQUENCE [LARGE SCALE GENOMIC DNA]</scope>
    <source>
        <strain evidence="3">H4X</strain>
    </source>
</reference>
<keyword evidence="3" id="KW-1185">Reference proteome</keyword>
<dbReference type="RefSeq" id="WP_115567294.1">
    <property type="nucleotide sequence ID" value="NZ_QRGR01000024.1"/>
</dbReference>
<protein>
    <submittedName>
        <fullName evidence="2">Uncharacterized protein</fullName>
    </submittedName>
</protein>
<dbReference type="EMBL" id="QRGR01000024">
    <property type="protein sequence ID" value="RDV13407.1"/>
    <property type="molecule type" value="Genomic_DNA"/>
</dbReference>
<name>A0A3D8L7R4_9BACT</name>
<evidence type="ECO:0000313" key="2">
    <source>
        <dbReference type="EMBL" id="RDV13407.1"/>
    </source>
</evidence>
<keyword evidence="1" id="KW-0472">Membrane</keyword>
<feature type="transmembrane region" description="Helical" evidence="1">
    <location>
        <begin position="12"/>
        <end position="28"/>
    </location>
</feature>
<organism evidence="2 3">
    <name type="scientific">Pontibacter diazotrophicus</name>
    <dbReference type="NCBI Taxonomy" id="1400979"/>
    <lineage>
        <taxon>Bacteria</taxon>
        <taxon>Pseudomonadati</taxon>
        <taxon>Bacteroidota</taxon>
        <taxon>Cytophagia</taxon>
        <taxon>Cytophagales</taxon>
        <taxon>Hymenobacteraceae</taxon>
        <taxon>Pontibacter</taxon>
    </lineage>
</organism>
<keyword evidence="1" id="KW-1133">Transmembrane helix</keyword>
<proteinExistence type="predicted"/>
<keyword evidence="1" id="KW-0812">Transmembrane</keyword>
<dbReference type="Proteomes" id="UP000256708">
    <property type="component" value="Unassembled WGS sequence"/>
</dbReference>
<dbReference type="AlphaFoldDB" id="A0A3D8L7R4"/>
<evidence type="ECO:0000256" key="1">
    <source>
        <dbReference type="SAM" id="Phobius"/>
    </source>
</evidence>
<sequence length="76" mass="8277">MQTAETFTIQTFFKLLLLFVLLITGVVFKTPDSVPVVEAKNLKVSPPALASDPDSSQQIQRFYFRVANSGATSAAL</sequence>
<comment type="caution">
    <text evidence="2">The sequence shown here is derived from an EMBL/GenBank/DDBJ whole genome shotgun (WGS) entry which is preliminary data.</text>
</comment>